<feature type="transmembrane region" description="Helical" evidence="1">
    <location>
        <begin position="5"/>
        <end position="22"/>
    </location>
</feature>
<keyword evidence="1" id="KW-0812">Transmembrane</keyword>
<feature type="transmembrane region" description="Helical" evidence="1">
    <location>
        <begin position="338"/>
        <end position="355"/>
    </location>
</feature>
<accession>A0A2M7X3L1</accession>
<feature type="transmembrane region" description="Helical" evidence="1">
    <location>
        <begin position="282"/>
        <end position="302"/>
    </location>
</feature>
<feature type="transmembrane region" description="Helical" evidence="1">
    <location>
        <begin position="143"/>
        <end position="165"/>
    </location>
</feature>
<evidence type="ECO:0000256" key="1">
    <source>
        <dbReference type="SAM" id="Phobius"/>
    </source>
</evidence>
<keyword evidence="1" id="KW-1133">Transmembrane helix</keyword>
<dbReference type="EMBL" id="PFWY01000077">
    <property type="protein sequence ID" value="PJA40730.1"/>
    <property type="molecule type" value="Genomic_DNA"/>
</dbReference>
<feature type="transmembrane region" description="Helical" evidence="1">
    <location>
        <begin position="527"/>
        <end position="544"/>
    </location>
</feature>
<feature type="transmembrane region" description="Helical" evidence="1">
    <location>
        <begin position="59"/>
        <end position="81"/>
    </location>
</feature>
<feature type="transmembrane region" description="Helical" evidence="1">
    <location>
        <begin position="405"/>
        <end position="423"/>
    </location>
</feature>
<name>A0A2M7X3L1_UNCKA</name>
<dbReference type="AlphaFoldDB" id="A0A2M7X3L1"/>
<comment type="caution">
    <text evidence="2">The sequence shown here is derived from an EMBL/GenBank/DDBJ whole genome shotgun (WGS) entry which is preliminary data.</text>
</comment>
<reference evidence="3" key="1">
    <citation type="submission" date="2017-09" db="EMBL/GenBank/DDBJ databases">
        <title>Depth-based differentiation of microbial function through sediment-hosted aquifers and enrichment of novel symbionts in the deep terrestrial subsurface.</title>
        <authorList>
            <person name="Probst A.J."/>
            <person name="Ladd B."/>
            <person name="Jarett J.K."/>
            <person name="Geller-Mcgrath D.E."/>
            <person name="Sieber C.M.K."/>
            <person name="Emerson J.B."/>
            <person name="Anantharaman K."/>
            <person name="Thomas B.C."/>
            <person name="Malmstrom R."/>
            <person name="Stieglmeier M."/>
            <person name="Klingl A."/>
            <person name="Woyke T."/>
            <person name="Ryan C.M."/>
            <person name="Banfield J.F."/>
        </authorList>
    </citation>
    <scope>NUCLEOTIDE SEQUENCE [LARGE SCALE GENOMIC DNA]</scope>
</reference>
<evidence type="ECO:0000313" key="3">
    <source>
        <dbReference type="Proteomes" id="UP000230683"/>
    </source>
</evidence>
<feature type="transmembrane region" description="Helical" evidence="1">
    <location>
        <begin position="101"/>
        <end position="122"/>
    </location>
</feature>
<feature type="transmembrane region" description="Helical" evidence="1">
    <location>
        <begin position="496"/>
        <end position="515"/>
    </location>
</feature>
<keyword evidence="1" id="KW-0472">Membrane</keyword>
<feature type="transmembrane region" description="Helical" evidence="1">
    <location>
        <begin position="578"/>
        <end position="596"/>
    </location>
</feature>
<proteinExistence type="predicted"/>
<dbReference type="Proteomes" id="UP000230683">
    <property type="component" value="Unassembled WGS sequence"/>
</dbReference>
<organism evidence="2 3">
    <name type="scientific">candidate division WWE3 bacterium CG_4_9_14_3_um_filter_34_6</name>
    <dbReference type="NCBI Taxonomy" id="1975079"/>
    <lineage>
        <taxon>Bacteria</taxon>
        <taxon>Katanobacteria</taxon>
    </lineage>
</organism>
<gene>
    <name evidence="2" type="ORF">CO178_01645</name>
</gene>
<protein>
    <submittedName>
        <fullName evidence="2">Uncharacterized protein</fullName>
    </submittedName>
</protein>
<evidence type="ECO:0000313" key="2">
    <source>
        <dbReference type="EMBL" id="PJA40730.1"/>
    </source>
</evidence>
<feature type="transmembrane region" description="Helical" evidence="1">
    <location>
        <begin position="28"/>
        <end position="47"/>
    </location>
</feature>
<feature type="transmembrane region" description="Helical" evidence="1">
    <location>
        <begin position="171"/>
        <end position="195"/>
    </location>
</feature>
<feature type="transmembrane region" description="Helical" evidence="1">
    <location>
        <begin position="550"/>
        <end position="569"/>
    </location>
</feature>
<sequence>MKINLQNFAIIQGVLVVIFIYLSSHSIFLIPMVLFIYTLVVTSALAYKVKKTLTFSIANLIPIFLISVFFILNVYSYYFYTNNINLPDVSFKLFLTLNFDFIKYLLLYILVLGGYLGASLSIGSLILDKIFKKIKTNTTLEEFSFVSLMTGLIIIGSAFFVFAALAELSVLNSVLVLVVCLVLNPKFPASAATAFIKKLTETKKWNLNIYSASFLLLVIIFLASTFVSIFRSFTYSPDGLRAYMNLTHYIAVNESIPTTKQTILSPFLTEITIAPAFMIGQIPLALAIMYSLAMFYILGFYLILKDIDIKGKKLWLLFPIILYPAFLQMYAGEFKVDVFTALFATTSFFTFYKYLKTKHFEFAPLTALFLVASLLSKMTAIYFAIPFGLYLLISIIIRFKSFKKFLILGLFTLFPIIPWIILYKISIPKFASIGLGLSSLADSTPGVAIANSCNLEIRAYEEGSYFSGFGPGILNYIKLPYHYLIATGTRANSFSLLDLGLLIFIPISIVLFWLIVKHKFLVKDKTFRIIIILSLLSLIPWLALTPVYTWYIAPIFLLIGFIFGISIYTNSDNLTKRIFYLTTMIVSAVYMLAVIMSHNLATYFPSNLSLDNVIKIYEKSESHTKTYYDSYIIAQKLNENSEDIIMFTSSAPFVNINYFIDKYYDRVIYFDSYSNNYDKKDLDEIIEKYNVKYIVLNKIGLDSSMECLKETQNIAKLTVENAGVLIEDTKTFGLYEVKF</sequence>
<feature type="transmembrane region" description="Helical" evidence="1">
    <location>
        <begin position="207"/>
        <end position="230"/>
    </location>
</feature>
<feature type="transmembrane region" description="Helical" evidence="1">
    <location>
        <begin position="367"/>
        <end position="393"/>
    </location>
</feature>